<dbReference type="STRING" id="283909.R7UV01"/>
<dbReference type="EnsemblMetazoa" id="CapteT171631">
    <property type="protein sequence ID" value="CapteP171631"/>
    <property type="gene ID" value="CapteG171631"/>
</dbReference>
<proteinExistence type="predicted"/>
<reference evidence="6 8" key="2">
    <citation type="journal article" date="2013" name="Nature">
        <title>Insights into bilaterian evolution from three spiralian genomes.</title>
        <authorList>
            <person name="Simakov O."/>
            <person name="Marletaz F."/>
            <person name="Cho S.J."/>
            <person name="Edsinger-Gonzales E."/>
            <person name="Havlak P."/>
            <person name="Hellsten U."/>
            <person name="Kuo D.H."/>
            <person name="Larsson T."/>
            <person name="Lv J."/>
            <person name="Arendt D."/>
            <person name="Savage R."/>
            <person name="Osoegawa K."/>
            <person name="de Jong P."/>
            <person name="Grimwood J."/>
            <person name="Chapman J.A."/>
            <person name="Shapiro H."/>
            <person name="Aerts A."/>
            <person name="Otillar R.P."/>
            <person name="Terry A.Y."/>
            <person name="Boore J.L."/>
            <person name="Grigoriev I.V."/>
            <person name="Lindberg D.R."/>
            <person name="Seaver E.C."/>
            <person name="Weisblat D.A."/>
            <person name="Putnam N.H."/>
            <person name="Rokhsar D.S."/>
        </authorList>
    </citation>
    <scope>NUCLEOTIDE SEQUENCE</scope>
    <source>
        <strain evidence="6 8">I ESC-2004</strain>
    </source>
</reference>
<dbReference type="HOGENOM" id="CLU_075705_0_0_1"/>
<dbReference type="Proteomes" id="UP000014760">
    <property type="component" value="Unassembled WGS sequence"/>
</dbReference>
<dbReference type="AlphaFoldDB" id="R7UV01"/>
<keyword evidence="2" id="KW-1015">Disulfide bond</keyword>
<dbReference type="PANTHER" id="PTHR12630">
    <property type="entry name" value="N-LINKED OLIGOSACCHARIDE PROCESSING"/>
    <property type="match status" value="1"/>
</dbReference>
<dbReference type="InterPro" id="IPR039794">
    <property type="entry name" value="Gtb1-like"/>
</dbReference>
<dbReference type="PROSITE" id="PS51914">
    <property type="entry name" value="MRH"/>
    <property type="match status" value="1"/>
</dbReference>
<keyword evidence="8" id="KW-1185">Reference proteome</keyword>
<dbReference type="InterPro" id="IPR044865">
    <property type="entry name" value="MRH_dom"/>
</dbReference>
<protein>
    <submittedName>
        <fullName evidence="6 7">Uncharacterized protein</fullName>
    </submittedName>
</protein>
<dbReference type="InterPro" id="IPR009011">
    <property type="entry name" value="Man6P_isomerase_rcpt-bd_dom_sf"/>
</dbReference>
<feature type="chain" id="PRO_5008788376" evidence="3">
    <location>
        <begin position="23"/>
        <end position="297"/>
    </location>
</feature>
<gene>
    <name evidence="6" type="ORF">CAPTEDRAFT_171631</name>
</gene>
<evidence type="ECO:0000256" key="1">
    <source>
        <dbReference type="ARBA" id="ARBA00022729"/>
    </source>
</evidence>
<name>R7UV01_CAPTE</name>
<evidence type="ECO:0000259" key="5">
    <source>
        <dbReference type="PROSITE" id="PS51914"/>
    </source>
</evidence>
<dbReference type="InterPro" id="IPR010506">
    <property type="entry name" value="DMAP1-bd"/>
</dbReference>
<evidence type="ECO:0000313" key="7">
    <source>
        <dbReference type="EnsemblMetazoa" id="CapteP171631"/>
    </source>
</evidence>
<dbReference type="Pfam" id="PF13015">
    <property type="entry name" value="PRKCSH_1"/>
    <property type="match status" value="1"/>
</dbReference>
<dbReference type="OMA" id="CGSKNRQ"/>
<dbReference type="OrthoDB" id="28322at2759"/>
<dbReference type="Gene3D" id="2.70.130.10">
    <property type="entry name" value="Mannose-6-phosphate receptor binding domain"/>
    <property type="match status" value="1"/>
</dbReference>
<evidence type="ECO:0000259" key="4">
    <source>
        <dbReference type="PROSITE" id="PS51912"/>
    </source>
</evidence>
<dbReference type="GO" id="GO:0005794">
    <property type="term" value="C:Golgi apparatus"/>
    <property type="evidence" value="ECO:0007669"/>
    <property type="project" value="TreeGrafter"/>
</dbReference>
<accession>R7UV01</accession>
<feature type="signal peptide" evidence="3">
    <location>
        <begin position="1"/>
        <end position="22"/>
    </location>
</feature>
<evidence type="ECO:0000313" key="6">
    <source>
        <dbReference type="EMBL" id="ELU09973.1"/>
    </source>
</evidence>
<reference evidence="8" key="1">
    <citation type="submission" date="2012-12" db="EMBL/GenBank/DDBJ databases">
        <authorList>
            <person name="Hellsten U."/>
            <person name="Grimwood J."/>
            <person name="Chapman J.A."/>
            <person name="Shapiro H."/>
            <person name="Aerts A."/>
            <person name="Otillar R.P."/>
            <person name="Terry A.Y."/>
            <person name="Boore J.L."/>
            <person name="Simakov O."/>
            <person name="Marletaz F."/>
            <person name="Cho S.-J."/>
            <person name="Edsinger-Gonzales E."/>
            <person name="Havlak P."/>
            <person name="Kuo D.-H."/>
            <person name="Larsson T."/>
            <person name="Lv J."/>
            <person name="Arendt D."/>
            <person name="Savage R."/>
            <person name="Osoegawa K."/>
            <person name="de Jong P."/>
            <person name="Lindberg D.R."/>
            <person name="Seaver E.C."/>
            <person name="Weisblat D.A."/>
            <person name="Putnam N.H."/>
            <person name="Grigoriev I.V."/>
            <person name="Rokhsar D.S."/>
        </authorList>
    </citation>
    <scope>NUCLEOTIDE SEQUENCE</scope>
    <source>
        <strain evidence="8">I ESC-2004</strain>
    </source>
</reference>
<evidence type="ECO:0000256" key="3">
    <source>
        <dbReference type="SAM" id="SignalP"/>
    </source>
</evidence>
<dbReference type="EMBL" id="KB297743">
    <property type="protein sequence ID" value="ELU09973.1"/>
    <property type="molecule type" value="Genomic_DNA"/>
</dbReference>
<dbReference type="PANTHER" id="PTHR12630:SF6">
    <property type="entry name" value="N-ACETYLGLUCOSAMINE-1-PHOSPHOTRANSFERASE SUBUNIT GAMMA"/>
    <property type="match status" value="1"/>
</dbReference>
<sequence length="297" mass="33378">MKTHSSLVDILLFITWECLCYGKMIPMKVVEEPSSFGVNNAYNENGGASSSLTMRIQPSGFSGPRHLRALLGKCVESVINEYKYEVCPFSNVTQHEQSLRWNPYSGVLGVWQEWEIHNNTFVALVMREGDSCGTIFRSVKLLLTCGANVTPQIVSVSEPSTCAYEIVLNTSLVCHPHSMLVYPTLDSEYQRRWDEIEGKLQADMITPKGYSHLLGKVFEDAGLILSTEQHKELKKQAEVKDQSAPLLPSDEQLSNLGSCQEEYSKLKKEVDELKLILKQNNISTLASKIDDFTFPSF</sequence>
<evidence type="ECO:0000313" key="8">
    <source>
        <dbReference type="Proteomes" id="UP000014760"/>
    </source>
</evidence>
<feature type="domain" description="MRH" evidence="5">
    <location>
        <begin position="72"/>
        <end position="176"/>
    </location>
</feature>
<dbReference type="EMBL" id="AMQN01006159">
    <property type="status" value="NOT_ANNOTATED_CDS"/>
    <property type="molecule type" value="Genomic_DNA"/>
</dbReference>
<keyword evidence="1 3" id="KW-0732">Signal</keyword>
<dbReference type="InterPro" id="IPR036607">
    <property type="entry name" value="PRKCSH"/>
</dbReference>
<evidence type="ECO:0000256" key="2">
    <source>
        <dbReference type="ARBA" id="ARBA00023157"/>
    </source>
</evidence>
<feature type="domain" description="DMAP1-binding" evidence="4">
    <location>
        <begin position="181"/>
        <end position="293"/>
    </location>
</feature>
<dbReference type="SUPFAM" id="SSF50911">
    <property type="entry name" value="Mannose 6-phosphate receptor domain"/>
    <property type="match status" value="1"/>
</dbReference>
<organism evidence="6">
    <name type="scientific">Capitella teleta</name>
    <name type="common">Polychaete worm</name>
    <dbReference type="NCBI Taxonomy" id="283909"/>
    <lineage>
        <taxon>Eukaryota</taxon>
        <taxon>Metazoa</taxon>
        <taxon>Spiralia</taxon>
        <taxon>Lophotrochozoa</taxon>
        <taxon>Annelida</taxon>
        <taxon>Polychaeta</taxon>
        <taxon>Sedentaria</taxon>
        <taxon>Scolecida</taxon>
        <taxon>Capitellidae</taxon>
        <taxon>Capitella</taxon>
    </lineage>
</organism>
<reference evidence="7" key="3">
    <citation type="submission" date="2015-06" db="UniProtKB">
        <authorList>
            <consortium name="EnsemblMetazoa"/>
        </authorList>
    </citation>
    <scope>IDENTIFICATION</scope>
</reference>
<dbReference type="PROSITE" id="PS51912">
    <property type="entry name" value="DMAP1_BIND"/>
    <property type="match status" value="1"/>
</dbReference>